<feature type="transmembrane region" description="Helical" evidence="7">
    <location>
        <begin position="75"/>
        <end position="93"/>
    </location>
</feature>
<keyword evidence="3" id="KW-1003">Cell membrane</keyword>
<evidence type="ECO:0000256" key="3">
    <source>
        <dbReference type="ARBA" id="ARBA00022475"/>
    </source>
</evidence>
<proteinExistence type="inferred from homology"/>
<evidence type="ECO:0000256" key="5">
    <source>
        <dbReference type="ARBA" id="ARBA00022989"/>
    </source>
</evidence>
<name>A0AA37HSQ9_9HYPH</name>
<evidence type="ECO:0000313" key="9">
    <source>
        <dbReference type="Proteomes" id="UP001055108"/>
    </source>
</evidence>
<dbReference type="InterPro" id="IPR051907">
    <property type="entry name" value="DoxX-like_oxidoreductase"/>
</dbReference>
<evidence type="ECO:0000256" key="4">
    <source>
        <dbReference type="ARBA" id="ARBA00022692"/>
    </source>
</evidence>
<protein>
    <recommendedName>
        <fullName evidence="10">DoxX family protein</fullName>
    </recommendedName>
</protein>
<reference evidence="8" key="1">
    <citation type="journal article" date="2016" name="Front. Microbiol.">
        <title>Genome Sequence of the Piezophilic, Mesophilic Sulfate-Reducing Bacterium Desulfovibrio indicus J2T.</title>
        <authorList>
            <person name="Cao J."/>
            <person name="Maignien L."/>
            <person name="Shao Z."/>
            <person name="Alain K."/>
            <person name="Jebbar M."/>
        </authorList>
    </citation>
    <scope>NUCLEOTIDE SEQUENCE</scope>
    <source>
        <strain evidence="8">NBRC 103626</strain>
    </source>
</reference>
<dbReference type="PANTHER" id="PTHR33452">
    <property type="entry name" value="OXIDOREDUCTASE CATD-RELATED"/>
    <property type="match status" value="1"/>
</dbReference>
<evidence type="ECO:0000256" key="1">
    <source>
        <dbReference type="ARBA" id="ARBA00004651"/>
    </source>
</evidence>
<reference evidence="8" key="2">
    <citation type="submission" date="2021-08" db="EMBL/GenBank/DDBJ databases">
        <authorList>
            <person name="Tani A."/>
            <person name="Ola A."/>
            <person name="Ogura Y."/>
            <person name="Katsura K."/>
            <person name="Hayashi T."/>
        </authorList>
    </citation>
    <scope>NUCLEOTIDE SEQUENCE</scope>
    <source>
        <strain evidence="8">NBRC 103626</strain>
    </source>
</reference>
<dbReference type="AlphaFoldDB" id="A0AA37HSQ9"/>
<dbReference type="InterPro" id="IPR032808">
    <property type="entry name" value="DoxX"/>
</dbReference>
<dbReference type="GO" id="GO:0005886">
    <property type="term" value="C:plasma membrane"/>
    <property type="evidence" value="ECO:0007669"/>
    <property type="project" value="UniProtKB-SubCell"/>
</dbReference>
<evidence type="ECO:0000256" key="7">
    <source>
        <dbReference type="SAM" id="Phobius"/>
    </source>
</evidence>
<keyword evidence="5 7" id="KW-1133">Transmembrane helix</keyword>
<keyword evidence="6 7" id="KW-0472">Membrane</keyword>
<comment type="caution">
    <text evidence="8">The sequence shown here is derived from an EMBL/GenBank/DDBJ whole genome shotgun (WGS) entry which is preliminary data.</text>
</comment>
<keyword evidence="4 7" id="KW-0812">Transmembrane</keyword>
<evidence type="ECO:0000256" key="2">
    <source>
        <dbReference type="ARBA" id="ARBA00006679"/>
    </source>
</evidence>
<keyword evidence="9" id="KW-1185">Reference proteome</keyword>
<dbReference type="EMBL" id="BPQM01000090">
    <property type="protein sequence ID" value="GJD80263.1"/>
    <property type="molecule type" value="Genomic_DNA"/>
</dbReference>
<dbReference type="Proteomes" id="UP001055108">
    <property type="component" value="Unassembled WGS sequence"/>
</dbReference>
<evidence type="ECO:0000256" key="6">
    <source>
        <dbReference type="ARBA" id="ARBA00023136"/>
    </source>
</evidence>
<comment type="similarity">
    <text evidence="2">Belongs to the DoxX family.</text>
</comment>
<evidence type="ECO:0000313" key="8">
    <source>
        <dbReference type="EMBL" id="GJD80263.1"/>
    </source>
</evidence>
<dbReference type="PANTHER" id="PTHR33452:SF4">
    <property type="entry name" value="BLL4328 PROTEIN"/>
    <property type="match status" value="1"/>
</dbReference>
<evidence type="ECO:0008006" key="10">
    <source>
        <dbReference type="Google" id="ProtNLM"/>
    </source>
</evidence>
<accession>A0AA37HSQ9</accession>
<comment type="subcellular location">
    <subcellularLocation>
        <location evidence="1">Cell membrane</location>
        <topology evidence="1">Multi-pass membrane protein</topology>
    </subcellularLocation>
</comment>
<sequence length="133" mass="13957">MDGLFARLSPYAPYTLAALRVMAGLLFLAHGTQKLFGFPPSNGPAPELLSLRGIGGVIEIVTGALIALGLFTRPAAFLASGQMAVAYFLFHAPRGFFPAVNGGDAAILFCFVFLYLVTAGPGALSLDGRRPRV</sequence>
<organism evidence="8 9">
    <name type="scientific">Methylobacterium gregans</name>
    <dbReference type="NCBI Taxonomy" id="374424"/>
    <lineage>
        <taxon>Bacteria</taxon>
        <taxon>Pseudomonadati</taxon>
        <taxon>Pseudomonadota</taxon>
        <taxon>Alphaproteobacteria</taxon>
        <taxon>Hyphomicrobiales</taxon>
        <taxon>Methylobacteriaceae</taxon>
        <taxon>Methylobacterium</taxon>
    </lineage>
</organism>
<gene>
    <name evidence="8" type="ORF">NBEOAGPD_3504</name>
</gene>
<feature type="transmembrane region" description="Helical" evidence="7">
    <location>
        <begin position="49"/>
        <end position="68"/>
    </location>
</feature>
<dbReference type="RefSeq" id="WP_238304121.1">
    <property type="nucleotide sequence ID" value="NZ_BPQM01000090.1"/>
</dbReference>
<feature type="transmembrane region" description="Helical" evidence="7">
    <location>
        <begin position="12"/>
        <end position="29"/>
    </location>
</feature>
<dbReference type="Pfam" id="PF07681">
    <property type="entry name" value="DoxX"/>
    <property type="match status" value="1"/>
</dbReference>
<feature type="transmembrane region" description="Helical" evidence="7">
    <location>
        <begin position="105"/>
        <end position="126"/>
    </location>
</feature>